<accession>A0AAV5P9E8</accession>
<dbReference type="PANTHER" id="PTHR42760">
    <property type="entry name" value="SHORT-CHAIN DEHYDROGENASES/REDUCTASES FAMILY MEMBER"/>
    <property type="match status" value="1"/>
</dbReference>
<dbReference type="Pfam" id="PF13561">
    <property type="entry name" value="adh_short_C2"/>
    <property type="match status" value="1"/>
</dbReference>
<name>A0AAV5P9E8_CELCE</name>
<dbReference type="PROSITE" id="PS51257">
    <property type="entry name" value="PROKAR_LIPOPROTEIN"/>
    <property type="match status" value="1"/>
</dbReference>
<dbReference type="InterPro" id="IPR002347">
    <property type="entry name" value="SDR_fam"/>
</dbReference>
<dbReference type="SUPFAM" id="SSF51735">
    <property type="entry name" value="NAD(P)-binding Rossmann-fold domains"/>
    <property type="match status" value="1"/>
</dbReference>
<proteinExistence type="inferred from homology"/>
<dbReference type="EMBL" id="BSTG01000003">
    <property type="protein sequence ID" value="GLY57900.1"/>
    <property type="molecule type" value="Genomic_DNA"/>
</dbReference>
<dbReference type="GO" id="GO:0016616">
    <property type="term" value="F:oxidoreductase activity, acting on the CH-OH group of donors, NAD or NADP as acceptor"/>
    <property type="evidence" value="ECO:0007669"/>
    <property type="project" value="TreeGrafter"/>
</dbReference>
<evidence type="ECO:0000256" key="1">
    <source>
        <dbReference type="ARBA" id="ARBA00006484"/>
    </source>
</evidence>
<dbReference type="AlphaFoldDB" id="A0AAV5P9E8"/>
<evidence type="ECO:0000313" key="3">
    <source>
        <dbReference type="Proteomes" id="UP001165168"/>
    </source>
</evidence>
<protein>
    <submittedName>
        <fullName evidence="2">Short-chain dehydrogenase</fullName>
    </submittedName>
</protein>
<dbReference type="PANTHER" id="PTHR42760:SF78">
    <property type="entry name" value="3-OXOACYL-[ACYL-CARRIER-PROTEIN] REDUCTASE [NADH]"/>
    <property type="match status" value="1"/>
</dbReference>
<dbReference type="Gene3D" id="3.40.50.720">
    <property type="entry name" value="NAD(P)-binding Rossmann-like Domain"/>
    <property type="match status" value="1"/>
</dbReference>
<dbReference type="PRINTS" id="PR00081">
    <property type="entry name" value="GDHRDH"/>
</dbReference>
<gene>
    <name evidence="2" type="ORF">Ccel01_25020</name>
</gene>
<dbReference type="InterPro" id="IPR036291">
    <property type="entry name" value="NAD(P)-bd_dom_sf"/>
</dbReference>
<evidence type="ECO:0000313" key="2">
    <source>
        <dbReference type="EMBL" id="GLY57900.1"/>
    </source>
</evidence>
<sequence>MHMSRTYVVTGSASGVGACVAGLLRERGDRVVGVDLRDAEVQADLSTDEGRERAVEEVLAATDGTVDAVVACAGISAPVPTTVAVNFFGVTRFLTGLLHALERSEAPRVAVVSSMATLQPVSEAIVDACLADDEDEALRVAATLAEQGPQVGYLAYPSSKRALSRWVRRECVTAAWAGRGIPLNAVAPGTVLTPMTTQLLSTPESVAMVDAAVPMPLNGHQSPESVASLLLWLTDAANTHVTGQTIYDDGGADAVLRGDDVWTGTVPSPAG</sequence>
<comment type="similarity">
    <text evidence="1">Belongs to the short-chain dehydrogenases/reductases (SDR) family.</text>
</comment>
<comment type="caution">
    <text evidence="2">The sequence shown here is derived from an EMBL/GenBank/DDBJ whole genome shotgun (WGS) entry which is preliminary data.</text>
</comment>
<organism evidence="2 3">
    <name type="scientific">Cellulosimicrobium cellulans</name>
    <name type="common">Arthrobacter luteus</name>
    <dbReference type="NCBI Taxonomy" id="1710"/>
    <lineage>
        <taxon>Bacteria</taxon>
        <taxon>Bacillati</taxon>
        <taxon>Actinomycetota</taxon>
        <taxon>Actinomycetes</taxon>
        <taxon>Micrococcales</taxon>
        <taxon>Promicromonosporaceae</taxon>
        <taxon>Cellulosimicrobium</taxon>
    </lineage>
</organism>
<dbReference type="Proteomes" id="UP001165168">
    <property type="component" value="Unassembled WGS sequence"/>
</dbReference>
<reference evidence="2" key="1">
    <citation type="submission" date="2023-03" db="EMBL/GenBank/DDBJ databases">
        <title>Cellulosimicrobium cellulans NBRC 103059.</title>
        <authorList>
            <person name="Ichikawa N."/>
            <person name="Sato H."/>
            <person name="Tonouchi N."/>
        </authorList>
    </citation>
    <scope>NUCLEOTIDE SEQUENCE</scope>
    <source>
        <strain evidence="2">NBRC 103059</strain>
    </source>
</reference>